<proteinExistence type="predicted"/>
<dbReference type="Pfam" id="PF01810">
    <property type="entry name" value="LysE"/>
    <property type="match status" value="1"/>
</dbReference>
<dbReference type="Proteomes" id="UP000183794">
    <property type="component" value="Unassembled WGS sequence"/>
</dbReference>
<evidence type="ECO:0000313" key="6">
    <source>
        <dbReference type="EMBL" id="SGY89293.1"/>
    </source>
</evidence>
<keyword evidence="3" id="KW-0812">Transmembrane</keyword>
<evidence type="ECO:0000256" key="4">
    <source>
        <dbReference type="ARBA" id="ARBA00022989"/>
    </source>
</evidence>
<evidence type="ECO:0000256" key="2">
    <source>
        <dbReference type="ARBA" id="ARBA00022475"/>
    </source>
</evidence>
<dbReference type="GO" id="GO:0005886">
    <property type="term" value="C:plasma membrane"/>
    <property type="evidence" value="ECO:0007669"/>
    <property type="project" value="UniProtKB-SubCell"/>
</dbReference>
<evidence type="ECO:0000256" key="5">
    <source>
        <dbReference type="ARBA" id="ARBA00023136"/>
    </source>
</evidence>
<dbReference type="PANTHER" id="PTHR30086">
    <property type="entry name" value="ARGININE EXPORTER PROTEIN ARGO"/>
    <property type="match status" value="1"/>
</dbReference>
<name>A0A090K6N5_9GAMM</name>
<protein>
    <submittedName>
        <fullName evidence="6">Putative membrane protein</fullName>
    </submittedName>
</protein>
<dbReference type="KEGG" id="mvs:MVIS_1431"/>
<keyword evidence="2" id="KW-1003">Cell membrane</keyword>
<dbReference type="AlphaFoldDB" id="A0A090K6N5"/>
<evidence type="ECO:0000256" key="1">
    <source>
        <dbReference type="ARBA" id="ARBA00004651"/>
    </source>
</evidence>
<reference evidence="6 7" key="1">
    <citation type="submission" date="2016-11" db="EMBL/GenBank/DDBJ databases">
        <authorList>
            <person name="Jaros S."/>
            <person name="Januszkiewicz K."/>
            <person name="Wedrychowicz H."/>
        </authorList>
    </citation>
    <scope>NUCLEOTIDE SEQUENCE [LARGE SCALE GENOMIC DNA]</scope>
    <source>
        <strain evidence="6">NVI 5450</strain>
    </source>
</reference>
<dbReference type="GO" id="GO:0015171">
    <property type="term" value="F:amino acid transmembrane transporter activity"/>
    <property type="evidence" value="ECO:0007669"/>
    <property type="project" value="TreeGrafter"/>
</dbReference>
<keyword evidence="5" id="KW-0472">Membrane</keyword>
<dbReference type="OrthoDB" id="9812084at2"/>
<gene>
    <name evidence="6" type="ORF">NVI5450_0978</name>
</gene>
<dbReference type="PATRIC" id="fig|80854.5.peg.1519"/>
<dbReference type="EMBL" id="FPLD01000035">
    <property type="protein sequence ID" value="SGY89293.1"/>
    <property type="molecule type" value="Genomic_DNA"/>
</dbReference>
<sequence length="201" mass="22242">MTTLYLNFLLFAVVISITPGPTNLIALTLGHRYGINSAFAFIISAASAASLILLLTAQGIANIFITYPLLQQTMAWIGCTWLIWLSWKLYWTPAIATADKSDAFTRPSWIQGAGLQFINPKTWFMAMTVSSLFNTADGYSFNHNLTLAIIFFFVACNTLVCWTLLGQLTRKILSSTKQNDITNKILAVLLLLSVLSAMFTL</sequence>
<comment type="subcellular location">
    <subcellularLocation>
        <location evidence="1">Cell membrane</location>
        <topology evidence="1">Multi-pass membrane protein</topology>
    </subcellularLocation>
</comment>
<keyword evidence="4" id="KW-1133">Transmembrane helix</keyword>
<dbReference type="PANTHER" id="PTHR30086:SF20">
    <property type="entry name" value="ARGININE EXPORTER PROTEIN ARGO-RELATED"/>
    <property type="match status" value="1"/>
</dbReference>
<dbReference type="InterPro" id="IPR001123">
    <property type="entry name" value="LeuE-type"/>
</dbReference>
<dbReference type="GO" id="GO:0033228">
    <property type="term" value="P:cysteine export across plasma membrane"/>
    <property type="evidence" value="ECO:0007669"/>
    <property type="project" value="TreeGrafter"/>
</dbReference>
<dbReference type="RefSeq" id="WP_045109756.1">
    <property type="nucleotide sequence ID" value="NZ_CAWRBC010000164.1"/>
</dbReference>
<accession>A0A090K6N5</accession>
<evidence type="ECO:0000256" key="3">
    <source>
        <dbReference type="ARBA" id="ARBA00022692"/>
    </source>
</evidence>
<dbReference type="HOGENOM" id="CLU_079569_1_3_6"/>
<organism evidence="6 7">
    <name type="scientific">Moritella viscosa</name>
    <dbReference type="NCBI Taxonomy" id="80854"/>
    <lineage>
        <taxon>Bacteria</taxon>
        <taxon>Pseudomonadati</taxon>
        <taxon>Pseudomonadota</taxon>
        <taxon>Gammaproteobacteria</taxon>
        <taxon>Alteromonadales</taxon>
        <taxon>Moritellaceae</taxon>
        <taxon>Moritella</taxon>
    </lineage>
</organism>
<evidence type="ECO:0000313" key="7">
    <source>
        <dbReference type="Proteomes" id="UP000183794"/>
    </source>
</evidence>